<evidence type="ECO:0000313" key="2">
    <source>
        <dbReference type="Proteomes" id="UP001354971"/>
    </source>
</evidence>
<reference evidence="1 2" key="1">
    <citation type="submission" date="2024-01" db="EMBL/GenBank/DDBJ databases">
        <title>Hyphobacterium bacterium isolated from marine sediment.</title>
        <authorList>
            <person name="Zhao S."/>
        </authorList>
    </citation>
    <scope>NUCLEOTIDE SEQUENCE [LARGE SCALE GENOMIC DNA]</scope>
    <source>
        <strain evidence="2">HN65</strain>
    </source>
</reference>
<organism evidence="1 2">
    <name type="scientific">Hyphobacterium lacteum</name>
    <dbReference type="NCBI Taxonomy" id="3116575"/>
    <lineage>
        <taxon>Bacteria</taxon>
        <taxon>Pseudomonadati</taxon>
        <taxon>Pseudomonadota</taxon>
        <taxon>Alphaproteobacteria</taxon>
        <taxon>Maricaulales</taxon>
        <taxon>Maricaulaceae</taxon>
        <taxon>Hyphobacterium</taxon>
    </lineage>
</organism>
<comment type="caution">
    <text evidence="1">The sequence shown here is derived from an EMBL/GenBank/DDBJ whole genome shotgun (WGS) entry which is preliminary data.</text>
</comment>
<accession>A0ABU7LSC6</accession>
<sequence length="131" mass="14771">MSALDRFRELPGERIASMIKLVVHHRGPEAELALIHAFGEARIKEIYGGDEPRFSELEEIASILAVPVSAFQVSAPGEFPELEIAWAEILYHANGLGRRDLEKLALELAKLTPNNGESILSLMRRQRNWRK</sequence>
<keyword evidence="2" id="KW-1185">Reference proteome</keyword>
<evidence type="ECO:0000313" key="1">
    <source>
        <dbReference type="EMBL" id="MEE2526798.1"/>
    </source>
</evidence>
<dbReference type="RefSeq" id="WP_330199462.1">
    <property type="nucleotide sequence ID" value="NZ_JAZDRP010000006.1"/>
</dbReference>
<name>A0ABU7LSC6_9PROT</name>
<dbReference type="Proteomes" id="UP001354971">
    <property type="component" value="Unassembled WGS sequence"/>
</dbReference>
<proteinExistence type="predicted"/>
<evidence type="ECO:0008006" key="3">
    <source>
        <dbReference type="Google" id="ProtNLM"/>
    </source>
</evidence>
<dbReference type="EMBL" id="JAZDRP010000006">
    <property type="protein sequence ID" value="MEE2526798.1"/>
    <property type="molecule type" value="Genomic_DNA"/>
</dbReference>
<gene>
    <name evidence="1" type="ORF">V0U79_10485</name>
</gene>
<protein>
    <recommendedName>
        <fullName evidence="3">XRE family transcriptional regulator</fullName>
    </recommendedName>
</protein>